<proteinExistence type="inferred from homology"/>
<dbReference type="PROSITE" id="PS51898">
    <property type="entry name" value="TYR_RECOMBINASE"/>
    <property type="match status" value="1"/>
</dbReference>
<sequence length="461" mass="53041">MPVVVRDFRVWGQYSPLEEKLEFYPVKSIPFITWENGNPCYEANAYMLSQLRSSKSTKVRGGTLRTYASYVDNLLRFCYKNQIRLTQLNDEWFGLFVKQVKGERKIDGTVRREINSSVNICEECLRFLQFVQLEHMMKEFIGVERGNSITIKERQTVKFNEQGEKNVSISISHDSIPDRTPQSKRLPISSDAADRLYEHVISQPNKNVRLRDKALYHCYDQLGARRTEVTDITVRDLKTARSSSPLKLNITTLKTKAESDMREIPVTEELIEVLSQYEKKVRRKILTKLKISPAEDHGMLFISTTKGGALSPDTVTNIVHDWKVAAGVTEKAHVHLFRHAFITQKLKELILEHNDVNSVSDFKRHILNTEAFKMKLKEWTGHRYLTSLETYIHLAFEEIHGLKQIIDKALLRDSVSIVQKEVKALEVLLANNRIEASEAIEEISAIASTFQRTIDIAMSGK</sequence>
<feature type="domain" description="Tyr recombinase" evidence="5">
    <location>
        <begin position="183"/>
        <end position="404"/>
    </location>
</feature>
<comment type="caution">
    <text evidence="6">The sequence shown here is derived from an EMBL/GenBank/DDBJ whole genome shotgun (WGS) entry which is preliminary data.</text>
</comment>
<dbReference type="InterPro" id="IPR002104">
    <property type="entry name" value="Integrase_catalytic"/>
</dbReference>
<reference evidence="6 7" key="1">
    <citation type="submission" date="2017-11" db="EMBL/GenBank/DDBJ databases">
        <title>Population delineation of vibrios coincides with oyster pathogenicity.</title>
        <authorList>
            <person name="Bruto M."/>
            <person name="Labreuche Y."/>
            <person name="James A."/>
            <person name="Piel D."/>
            <person name="Chenivesse S."/>
            <person name="Petton B."/>
            <person name="Polz M.F."/>
            <person name="Le Roux F."/>
        </authorList>
    </citation>
    <scope>NUCLEOTIDE SEQUENCE [LARGE SCALE GENOMIC DNA]</scope>
    <source>
        <strain evidence="6 7">FF_144</strain>
    </source>
</reference>
<organism evidence="6 7">
    <name type="scientific">Vibrio splendidus</name>
    <dbReference type="NCBI Taxonomy" id="29497"/>
    <lineage>
        <taxon>Bacteria</taxon>
        <taxon>Pseudomonadati</taxon>
        <taxon>Pseudomonadota</taxon>
        <taxon>Gammaproteobacteria</taxon>
        <taxon>Vibrionales</taxon>
        <taxon>Vibrionaceae</taxon>
        <taxon>Vibrio</taxon>
    </lineage>
</organism>
<dbReference type="GO" id="GO:0003677">
    <property type="term" value="F:DNA binding"/>
    <property type="evidence" value="ECO:0007669"/>
    <property type="project" value="UniProtKB-KW"/>
</dbReference>
<dbReference type="Pfam" id="PF00589">
    <property type="entry name" value="Phage_integrase"/>
    <property type="match status" value="1"/>
</dbReference>
<dbReference type="InterPro" id="IPR050090">
    <property type="entry name" value="Tyrosine_recombinase_XerCD"/>
</dbReference>
<protein>
    <recommendedName>
        <fullName evidence="5">Tyr recombinase domain-containing protein</fullName>
    </recommendedName>
</protein>
<gene>
    <name evidence="6" type="ORF">CWO07_13725</name>
</gene>
<evidence type="ECO:0000313" key="6">
    <source>
        <dbReference type="EMBL" id="PTP33617.1"/>
    </source>
</evidence>
<name>A0A2T5EUI5_VIBSP</name>
<dbReference type="RefSeq" id="WP_108187813.1">
    <property type="nucleotide sequence ID" value="NZ_PIFK01000025.1"/>
</dbReference>
<dbReference type="Proteomes" id="UP000244197">
    <property type="component" value="Unassembled WGS sequence"/>
</dbReference>
<dbReference type="EMBL" id="PIFK01000025">
    <property type="protein sequence ID" value="PTP33617.1"/>
    <property type="molecule type" value="Genomic_DNA"/>
</dbReference>
<evidence type="ECO:0000256" key="2">
    <source>
        <dbReference type="ARBA" id="ARBA00022908"/>
    </source>
</evidence>
<dbReference type="InterPro" id="IPR013762">
    <property type="entry name" value="Integrase-like_cat_sf"/>
</dbReference>
<dbReference type="PANTHER" id="PTHR30349:SF41">
    <property type="entry name" value="INTEGRASE_RECOMBINASE PROTEIN MJ0367-RELATED"/>
    <property type="match status" value="1"/>
</dbReference>
<evidence type="ECO:0000259" key="5">
    <source>
        <dbReference type="PROSITE" id="PS51898"/>
    </source>
</evidence>
<evidence type="ECO:0000256" key="4">
    <source>
        <dbReference type="ARBA" id="ARBA00023172"/>
    </source>
</evidence>
<evidence type="ECO:0000256" key="3">
    <source>
        <dbReference type="ARBA" id="ARBA00023125"/>
    </source>
</evidence>
<dbReference type="GO" id="GO:0015074">
    <property type="term" value="P:DNA integration"/>
    <property type="evidence" value="ECO:0007669"/>
    <property type="project" value="UniProtKB-KW"/>
</dbReference>
<dbReference type="GO" id="GO:0006310">
    <property type="term" value="P:DNA recombination"/>
    <property type="evidence" value="ECO:0007669"/>
    <property type="project" value="UniProtKB-KW"/>
</dbReference>
<evidence type="ECO:0000313" key="7">
    <source>
        <dbReference type="Proteomes" id="UP000244197"/>
    </source>
</evidence>
<accession>A0A2T5EUI5</accession>
<keyword evidence="4" id="KW-0233">DNA recombination</keyword>
<dbReference type="InterPro" id="IPR011010">
    <property type="entry name" value="DNA_brk_join_enz"/>
</dbReference>
<comment type="similarity">
    <text evidence="1">Belongs to the 'phage' integrase family.</text>
</comment>
<keyword evidence="2" id="KW-0229">DNA integration</keyword>
<keyword evidence="3" id="KW-0238">DNA-binding</keyword>
<dbReference type="SUPFAM" id="SSF56349">
    <property type="entry name" value="DNA breaking-rejoining enzymes"/>
    <property type="match status" value="1"/>
</dbReference>
<dbReference type="Gene3D" id="1.10.443.10">
    <property type="entry name" value="Intergrase catalytic core"/>
    <property type="match status" value="1"/>
</dbReference>
<dbReference type="AlphaFoldDB" id="A0A2T5EUI5"/>
<dbReference type="PANTHER" id="PTHR30349">
    <property type="entry name" value="PHAGE INTEGRASE-RELATED"/>
    <property type="match status" value="1"/>
</dbReference>
<evidence type="ECO:0000256" key="1">
    <source>
        <dbReference type="ARBA" id="ARBA00008857"/>
    </source>
</evidence>